<evidence type="ECO:0000313" key="2">
    <source>
        <dbReference type="EMBL" id="PTR19668.1"/>
    </source>
</evidence>
<dbReference type="AlphaFoldDB" id="A0A2T5KB75"/>
<evidence type="ECO:0000313" key="3">
    <source>
        <dbReference type="Proteomes" id="UP000244060"/>
    </source>
</evidence>
<keyword evidence="1" id="KW-0732">Signal</keyword>
<comment type="caution">
    <text evidence="2">The sequence shown here is derived from an EMBL/GenBank/DDBJ whole genome shotgun (WGS) entry which is preliminary data.</text>
</comment>
<name>A0A2T5KB75_9RHOB</name>
<dbReference type="RefSeq" id="WP_181318468.1">
    <property type="nucleotide sequence ID" value="NZ_CP090021.1"/>
</dbReference>
<evidence type="ECO:0000256" key="1">
    <source>
        <dbReference type="SAM" id="SignalP"/>
    </source>
</evidence>
<dbReference type="EMBL" id="QAOT01000004">
    <property type="protein sequence ID" value="PTR19668.1"/>
    <property type="molecule type" value="Genomic_DNA"/>
</dbReference>
<dbReference type="Proteomes" id="UP000244060">
    <property type="component" value="Unassembled WGS sequence"/>
</dbReference>
<accession>A0A2T5KB75</accession>
<gene>
    <name evidence="2" type="ORF">C8J28_104152</name>
</gene>
<reference evidence="2 3" key="1">
    <citation type="submission" date="2018-04" db="EMBL/GenBank/DDBJ databases">
        <title>Genomic Encyclopedia of Type Strains, Phase III (KMG-III): the genomes of soil and plant-associated and newly described type strains.</title>
        <authorList>
            <person name="Whitman W."/>
        </authorList>
    </citation>
    <scope>NUCLEOTIDE SEQUENCE [LARGE SCALE GENOMIC DNA]</scope>
    <source>
        <strain evidence="2 3">KA25</strain>
    </source>
</reference>
<proteinExistence type="predicted"/>
<sequence>MKPIRAMLLLGALMAGSAVEAGRLAEVIFRPGAFAATDVTRYAHMRTGPEVEGLRLVASGELVVTPEAGDGGPRLALIHRVEGHDLPVADFAASGGDPVLLWFLENTVRSMATITKGSPFYIRNRMREALGAAGLAEAEGPVTAELRPFETDERREEMGAFADLVLRITVDPSALVPLRALEVDTTAAGGSYRETLTLEGP</sequence>
<keyword evidence="3" id="KW-1185">Reference proteome</keyword>
<feature type="signal peptide" evidence="1">
    <location>
        <begin position="1"/>
        <end position="21"/>
    </location>
</feature>
<feature type="chain" id="PRO_5015532950" evidence="1">
    <location>
        <begin position="22"/>
        <end position="201"/>
    </location>
</feature>
<organism evidence="2 3">
    <name type="scientific">Cereibacter azotoformans</name>
    <dbReference type="NCBI Taxonomy" id="43057"/>
    <lineage>
        <taxon>Bacteria</taxon>
        <taxon>Pseudomonadati</taxon>
        <taxon>Pseudomonadota</taxon>
        <taxon>Alphaproteobacteria</taxon>
        <taxon>Rhodobacterales</taxon>
        <taxon>Paracoccaceae</taxon>
        <taxon>Cereibacter</taxon>
    </lineage>
</organism>
<protein>
    <submittedName>
        <fullName evidence="2">Uncharacterized protein</fullName>
    </submittedName>
</protein>